<accession>A0A392MB66</accession>
<gene>
    <name evidence="2" type="ORF">A2U01_0005577</name>
</gene>
<organism evidence="2 3">
    <name type="scientific">Trifolium medium</name>
    <dbReference type="NCBI Taxonomy" id="97028"/>
    <lineage>
        <taxon>Eukaryota</taxon>
        <taxon>Viridiplantae</taxon>
        <taxon>Streptophyta</taxon>
        <taxon>Embryophyta</taxon>
        <taxon>Tracheophyta</taxon>
        <taxon>Spermatophyta</taxon>
        <taxon>Magnoliopsida</taxon>
        <taxon>eudicotyledons</taxon>
        <taxon>Gunneridae</taxon>
        <taxon>Pentapetalae</taxon>
        <taxon>rosids</taxon>
        <taxon>fabids</taxon>
        <taxon>Fabales</taxon>
        <taxon>Fabaceae</taxon>
        <taxon>Papilionoideae</taxon>
        <taxon>50 kb inversion clade</taxon>
        <taxon>NPAAA clade</taxon>
        <taxon>Hologalegina</taxon>
        <taxon>IRL clade</taxon>
        <taxon>Trifolieae</taxon>
        <taxon>Trifolium</taxon>
    </lineage>
</organism>
<protein>
    <submittedName>
        <fullName evidence="2">Uncharacterized protein</fullName>
    </submittedName>
</protein>
<reference evidence="2 3" key="1">
    <citation type="journal article" date="2018" name="Front. Plant Sci.">
        <title>Red Clover (Trifolium pratense) and Zigzag Clover (T. medium) - A Picture of Genomic Similarities and Differences.</title>
        <authorList>
            <person name="Dluhosova J."/>
            <person name="Istvanek J."/>
            <person name="Nedelnik J."/>
            <person name="Repkova J."/>
        </authorList>
    </citation>
    <scope>NUCLEOTIDE SEQUENCE [LARGE SCALE GENOMIC DNA]</scope>
    <source>
        <strain evidence="3">cv. 10/8</strain>
        <tissue evidence="2">Leaf</tissue>
    </source>
</reference>
<proteinExistence type="predicted"/>
<feature type="region of interest" description="Disordered" evidence="1">
    <location>
        <begin position="1"/>
        <end position="23"/>
    </location>
</feature>
<name>A0A392MB66_9FABA</name>
<evidence type="ECO:0000256" key="1">
    <source>
        <dbReference type="SAM" id="MobiDB-lite"/>
    </source>
</evidence>
<evidence type="ECO:0000313" key="3">
    <source>
        <dbReference type="Proteomes" id="UP000265520"/>
    </source>
</evidence>
<keyword evidence="3" id="KW-1185">Reference proteome</keyword>
<feature type="non-terminal residue" evidence="2">
    <location>
        <position position="154"/>
    </location>
</feature>
<dbReference type="EMBL" id="LXQA010007304">
    <property type="protein sequence ID" value="MCH84742.1"/>
    <property type="molecule type" value="Genomic_DNA"/>
</dbReference>
<comment type="caution">
    <text evidence="2">The sequence shown here is derived from an EMBL/GenBank/DDBJ whole genome shotgun (WGS) entry which is preliminary data.</text>
</comment>
<evidence type="ECO:0000313" key="2">
    <source>
        <dbReference type="EMBL" id="MCH84742.1"/>
    </source>
</evidence>
<sequence>MDNLFKDVGKQSPTNDIAEQQSSISMNRRDVGRVMASVTSLLTILNSCNERERGSSHKDTLLLSFISNLRMAGVLGSEEASREHLTISIVSIARRQVGKISMFVVGCNLPSISISLCEFVNWSSASSDHDNHNSSRFESVPSCWIPLSSCSPTI</sequence>
<dbReference type="Proteomes" id="UP000265520">
    <property type="component" value="Unassembled WGS sequence"/>
</dbReference>
<feature type="compositionally biased region" description="Polar residues" evidence="1">
    <location>
        <begin position="11"/>
        <end position="23"/>
    </location>
</feature>
<dbReference type="AlphaFoldDB" id="A0A392MB66"/>